<evidence type="ECO:0008006" key="4">
    <source>
        <dbReference type="Google" id="ProtNLM"/>
    </source>
</evidence>
<sequence length="290" mass="31042">MRLIFSLLLIAVPSVAVAQDVKSQDDIVVRAKRKQDRAVAEAFVRSVSTRTDGQLARFHQPVCADVIGLPQSYATIVKERIIADAVSVGAPVAKKATCTPNLIVIVATSGSDLVIDMRSRRPDWLTGLSPSDIDALTTPAPARAWSVTSLRNEAGEELSDADMQHALFDKTRDTFSQTPVLRVRSTSIRQYASRRDLEASFVVIDQSATVGLSLRQIADYAAMRGLGHARPPASGGQVDTILSLLDGSGTAPRALTGSDTAFLRGLYASDGLSSAATERNAIARRIANEK</sequence>
<accession>A0A5B8LFE6</accession>
<keyword evidence="3" id="KW-1185">Reference proteome</keyword>
<proteinExistence type="predicted"/>
<organism evidence="2 3">
    <name type="scientific">Sphingomonas panacisoli</name>
    <dbReference type="NCBI Taxonomy" id="1813879"/>
    <lineage>
        <taxon>Bacteria</taxon>
        <taxon>Pseudomonadati</taxon>
        <taxon>Pseudomonadota</taxon>
        <taxon>Alphaproteobacteria</taxon>
        <taxon>Sphingomonadales</taxon>
        <taxon>Sphingomonadaceae</taxon>
        <taxon>Sphingomonas</taxon>
    </lineage>
</organism>
<dbReference type="EMBL" id="CP042306">
    <property type="protein sequence ID" value="QDZ06382.1"/>
    <property type="molecule type" value="Genomic_DNA"/>
</dbReference>
<dbReference type="Proteomes" id="UP000315673">
    <property type="component" value="Chromosome"/>
</dbReference>
<reference evidence="2 3" key="1">
    <citation type="submission" date="2019-07" db="EMBL/GenBank/DDBJ databases">
        <title>Full genome sequence of Sphingomonas sp. 4R-6-7(HKS19).</title>
        <authorList>
            <person name="Im W.-T."/>
        </authorList>
    </citation>
    <scope>NUCLEOTIDE SEQUENCE [LARGE SCALE GENOMIC DNA]</scope>
    <source>
        <strain evidence="2 3">HKS19</strain>
    </source>
</reference>
<feature type="chain" id="PRO_5022960002" description="DUF2927 domain-containing protein" evidence="1">
    <location>
        <begin position="19"/>
        <end position="290"/>
    </location>
</feature>
<gene>
    <name evidence="2" type="ORF">FPZ24_01925</name>
</gene>
<evidence type="ECO:0000313" key="2">
    <source>
        <dbReference type="EMBL" id="QDZ06382.1"/>
    </source>
</evidence>
<dbReference type="RefSeq" id="WP_146569466.1">
    <property type="nucleotide sequence ID" value="NZ_CP042306.1"/>
</dbReference>
<dbReference type="KEGG" id="spai:FPZ24_01925"/>
<name>A0A5B8LFE6_9SPHN</name>
<evidence type="ECO:0000313" key="3">
    <source>
        <dbReference type="Proteomes" id="UP000315673"/>
    </source>
</evidence>
<dbReference type="OrthoDB" id="7218943at2"/>
<protein>
    <recommendedName>
        <fullName evidence="4">DUF2927 domain-containing protein</fullName>
    </recommendedName>
</protein>
<feature type="signal peptide" evidence="1">
    <location>
        <begin position="1"/>
        <end position="18"/>
    </location>
</feature>
<keyword evidence="1" id="KW-0732">Signal</keyword>
<evidence type="ECO:0000256" key="1">
    <source>
        <dbReference type="SAM" id="SignalP"/>
    </source>
</evidence>
<dbReference type="AlphaFoldDB" id="A0A5B8LFE6"/>